<name>A0ACC0C9M4_CATRO</name>
<comment type="caution">
    <text evidence="1">The sequence shown here is derived from an EMBL/GenBank/DDBJ whole genome shotgun (WGS) entry which is preliminary data.</text>
</comment>
<accession>A0ACC0C9M4</accession>
<organism evidence="1 2">
    <name type="scientific">Catharanthus roseus</name>
    <name type="common">Madagascar periwinkle</name>
    <name type="synonym">Vinca rosea</name>
    <dbReference type="NCBI Taxonomy" id="4058"/>
    <lineage>
        <taxon>Eukaryota</taxon>
        <taxon>Viridiplantae</taxon>
        <taxon>Streptophyta</taxon>
        <taxon>Embryophyta</taxon>
        <taxon>Tracheophyta</taxon>
        <taxon>Spermatophyta</taxon>
        <taxon>Magnoliopsida</taxon>
        <taxon>eudicotyledons</taxon>
        <taxon>Gunneridae</taxon>
        <taxon>Pentapetalae</taxon>
        <taxon>asterids</taxon>
        <taxon>lamiids</taxon>
        <taxon>Gentianales</taxon>
        <taxon>Apocynaceae</taxon>
        <taxon>Rauvolfioideae</taxon>
        <taxon>Vinceae</taxon>
        <taxon>Catharanthinae</taxon>
        <taxon>Catharanthus</taxon>
    </lineage>
</organism>
<reference evidence="2" key="1">
    <citation type="journal article" date="2023" name="Nat. Plants">
        <title>Single-cell RNA sequencing provides a high-resolution roadmap for understanding the multicellular compartmentation of specialized metabolism.</title>
        <authorList>
            <person name="Sun S."/>
            <person name="Shen X."/>
            <person name="Li Y."/>
            <person name="Li Y."/>
            <person name="Wang S."/>
            <person name="Li R."/>
            <person name="Zhang H."/>
            <person name="Shen G."/>
            <person name="Guo B."/>
            <person name="Wei J."/>
            <person name="Xu J."/>
            <person name="St-Pierre B."/>
            <person name="Chen S."/>
            <person name="Sun C."/>
        </authorList>
    </citation>
    <scope>NUCLEOTIDE SEQUENCE [LARGE SCALE GENOMIC DNA]</scope>
</reference>
<keyword evidence="2" id="KW-1185">Reference proteome</keyword>
<evidence type="ECO:0000313" key="1">
    <source>
        <dbReference type="EMBL" id="KAI5681631.1"/>
    </source>
</evidence>
<evidence type="ECO:0000313" key="2">
    <source>
        <dbReference type="Proteomes" id="UP001060085"/>
    </source>
</evidence>
<dbReference type="Proteomes" id="UP001060085">
    <property type="component" value="Linkage Group LG01"/>
</dbReference>
<dbReference type="EMBL" id="CM044701">
    <property type="protein sequence ID" value="KAI5681631.1"/>
    <property type="molecule type" value="Genomic_DNA"/>
</dbReference>
<gene>
    <name evidence="1" type="ORF">M9H77_02859</name>
</gene>
<sequence>MMNGARRHTRRGGRQHSRTGCRGMVTRGSASTPVGLGLSLSGRNNKGHVYGFGSRSAAVTAERWGGSTSSMSSVPSVSSSACHKARIERERRLWGYMQQTQERFAGFMTSFTSQCIVQLDLVPTLFPPFSLLDNDATSQPPTSPPFFSPSPPPPLPAST</sequence>
<protein>
    <submittedName>
        <fullName evidence="1">Uncharacterized protein</fullName>
    </submittedName>
</protein>
<proteinExistence type="predicted"/>